<name>A0AA38H8I8_9TREE</name>
<proteinExistence type="predicted"/>
<evidence type="ECO:0000313" key="2">
    <source>
        <dbReference type="EMBL" id="KAI9635720.1"/>
    </source>
</evidence>
<evidence type="ECO:0000313" key="3">
    <source>
        <dbReference type="Proteomes" id="UP001164286"/>
    </source>
</evidence>
<feature type="compositionally biased region" description="Low complexity" evidence="1">
    <location>
        <begin position="118"/>
        <end position="130"/>
    </location>
</feature>
<gene>
    <name evidence="2" type="ORF">MKK02DRAFT_44419</name>
</gene>
<comment type="caution">
    <text evidence="2">The sequence shown here is derived from an EMBL/GenBank/DDBJ whole genome shotgun (WGS) entry which is preliminary data.</text>
</comment>
<sequence length="232" mass="25121">MSQAQGMGCDGGPKAKDSPPTSGLRSYSSARNPSLFSRIGPSAAVASTRPTPAQGARITRASYAVPGGQSPYTLSLARKREDPVARPISLLSRLRNSEAEQEPSQAEGSRKKRKVNDSPSQSQPGPSSRSNLARPPPVQASAAGPVSPGLTPLDAKVAQLNEDQLDEAASEQTLYECWQKKKREAEVAETAYRESSRRVANIRRESDKVMKLVLERSKLAQRIKEIDQLEEV</sequence>
<feature type="compositionally biased region" description="Polar residues" evidence="1">
    <location>
        <begin position="19"/>
        <end position="35"/>
    </location>
</feature>
<evidence type="ECO:0000256" key="1">
    <source>
        <dbReference type="SAM" id="MobiDB-lite"/>
    </source>
</evidence>
<dbReference type="GeneID" id="77732126"/>
<feature type="region of interest" description="Disordered" evidence="1">
    <location>
        <begin position="1"/>
        <end position="154"/>
    </location>
</feature>
<accession>A0AA38H8I8</accession>
<protein>
    <submittedName>
        <fullName evidence="2">Uncharacterized protein</fullName>
    </submittedName>
</protein>
<dbReference type="AlphaFoldDB" id="A0AA38H8I8"/>
<keyword evidence="3" id="KW-1185">Reference proteome</keyword>
<organism evidence="2 3">
    <name type="scientific">Dioszegia hungarica</name>
    <dbReference type="NCBI Taxonomy" id="4972"/>
    <lineage>
        <taxon>Eukaryota</taxon>
        <taxon>Fungi</taxon>
        <taxon>Dikarya</taxon>
        <taxon>Basidiomycota</taxon>
        <taxon>Agaricomycotina</taxon>
        <taxon>Tremellomycetes</taxon>
        <taxon>Tremellales</taxon>
        <taxon>Bulleribasidiaceae</taxon>
        <taxon>Dioszegia</taxon>
    </lineage>
</organism>
<dbReference type="Proteomes" id="UP001164286">
    <property type="component" value="Unassembled WGS sequence"/>
</dbReference>
<dbReference type="RefSeq" id="XP_052945497.1">
    <property type="nucleotide sequence ID" value="XM_053092921.1"/>
</dbReference>
<reference evidence="2" key="1">
    <citation type="journal article" date="2022" name="G3 (Bethesda)">
        <title>High quality genome of the basidiomycete yeast Dioszegia hungarica PDD-24b-2 isolated from cloud water.</title>
        <authorList>
            <person name="Jarrige D."/>
            <person name="Haridas S."/>
            <person name="Bleykasten-Grosshans C."/>
            <person name="Joly M."/>
            <person name="Nadalig T."/>
            <person name="Sancelme M."/>
            <person name="Vuilleumier S."/>
            <person name="Grigoriev I.V."/>
            <person name="Amato P."/>
            <person name="Bringel F."/>
        </authorList>
    </citation>
    <scope>NUCLEOTIDE SEQUENCE</scope>
    <source>
        <strain evidence="2">PDD-24b-2</strain>
    </source>
</reference>
<dbReference type="EMBL" id="JAKWFO010000005">
    <property type="protein sequence ID" value="KAI9635720.1"/>
    <property type="molecule type" value="Genomic_DNA"/>
</dbReference>